<comment type="caution">
    <text evidence="1">The sequence shown here is derived from an EMBL/GenBank/DDBJ whole genome shotgun (WGS) entry which is preliminary data.</text>
</comment>
<dbReference type="Proteomes" id="UP001221757">
    <property type="component" value="Unassembled WGS sequence"/>
</dbReference>
<sequence>RLCELTKLGMSGVAYKLRNKIPKALNTRSEAIHRTLVAYNEAGAALTLPQLHLTFYEVIHNTSLAEFDLLRETRQDIQQQAWTQPARREAGVLYYGIKCAKEEIRRLNVEITRLIRFLVDKHVDYYHAIAATLLTDPPVTEELQQCWIHASCTSGAICKRLVATARLVGLSSSI</sequence>
<dbReference type="AlphaFoldDB" id="A0AAD7DHY9"/>
<organism evidence="1 2">
    <name type="scientific">Mycena rosella</name>
    <name type="common">Pink bonnet</name>
    <name type="synonym">Agaricus rosellus</name>
    <dbReference type="NCBI Taxonomy" id="1033263"/>
    <lineage>
        <taxon>Eukaryota</taxon>
        <taxon>Fungi</taxon>
        <taxon>Dikarya</taxon>
        <taxon>Basidiomycota</taxon>
        <taxon>Agaricomycotina</taxon>
        <taxon>Agaricomycetes</taxon>
        <taxon>Agaricomycetidae</taxon>
        <taxon>Agaricales</taxon>
        <taxon>Marasmiineae</taxon>
        <taxon>Mycenaceae</taxon>
        <taxon>Mycena</taxon>
    </lineage>
</organism>
<reference evidence="1" key="1">
    <citation type="submission" date="2023-03" db="EMBL/GenBank/DDBJ databases">
        <title>Massive genome expansion in bonnet fungi (Mycena s.s.) driven by repeated elements and novel gene families across ecological guilds.</title>
        <authorList>
            <consortium name="Lawrence Berkeley National Laboratory"/>
            <person name="Harder C.B."/>
            <person name="Miyauchi S."/>
            <person name="Viragh M."/>
            <person name="Kuo A."/>
            <person name="Thoen E."/>
            <person name="Andreopoulos B."/>
            <person name="Lu D."/>
            <person name="Skrede I."/>
            <person name="Drula E."/>
            <person name="Henrissat B."/>
            <person name="Morin E."/>
            <person name="Kohler A."/>
            <person name="Barry K."/>
            <person name="LaButti K."/>
            <person name="Morin E."/>
            <person name="Salamov A."/>
            <person name="Lipzen A."/>
            <person name="Mereny Z."/>
            <person name="Hegedus B."/>
            <person name="Baldrian P."/>
            <person name="Stursova M."/>
            <person name="Weitz H."/>
            <person name="Taylor A."/>
            <person name="Grigoriev I.V."/>
            <person name="Nagy L.G."/>
            <person name="Martin F."/>
            <person name="Kauserud H."/>
        </authorList>
    </citation>
    <scope>NUCLEOTIDE SEQUENCE</scope>
    <source>
        <strain evidence="1">CBHHK067</strain>
    </source>
</reference>
<accession>A0AAD7DHY9</accession>
<protein>
    <submittedName>
        <fullName evidence="1">Uncharacterized protein</fullName>
    </submittedName>
</protein>
<gene>
    <name evidence="1" type="ORF">B0H17DRAFT_855009</name>
</gene>
<name>A0AAD7DHY9_MYCRO</name>
<feature type="non-terminal residue" evidence="1">
    <location>
        <position position="1"/>
    </location>
</feature>
<proteinExistence type="predicted"/>
<keyword evidence="2" id="KW-1185">Reference proteome</keyword>
<evidence type="ECO:0000313" key="2">
    <source>
        <dbReference type="Proteomes" id="UP001221757"/>
    </source>
</evidence>
<dbReference type="EMBL" id="JARKIE010000059">
    <property type="protein sequence ID" value="KAJ7691314.1"/>
    <property type="molecule type" value="Genomic_DNA"/>
</dbReference>
<feature type="non-terminal residue" evidence="1">
    <location>
        <position position="174"/>
    </location>
</feature>
<evidence type="ECO:0000313" key="1">
    <source>
        <dbReference type="EMBL" id="KAJ7691314.1"/>
    </source>
</evidence>